<name>A0A917H303_9BACL</name>
<proteinExistence type="predicted"/>
<dbReference type="SUPFAM" id="SSF46689">
    <property type="entry name" value="Homeodomain-like"/>
    <property type="match status" value="1"/>
</dbReference>
<dbReference type="Pfam" id="PF12833">
    <property type="entry name" value="HTH_18"/>
    <property type="match status" value="1"/>
</dbReference>
<dbReference type="GO" id="GO:0043565">
    <property type="term" value="F:sequence-specific DNA binding"/>
    <property type="evidence" value="ECO:0007669"/>
    <property type="project" value="InterPro"/>
</dbReference>
<organism evidence="7 8">
    <name type="scientific">Paenibacillus radicis</name>
    <name type="common">ex Gao et al. 2016</name>
    <dbReference type="NCBI Taxonomy" id="1737354"/>
    <lineage>
        <taxon>Bacteria</taxon>
        <taxon>Bacillati</taxon>
        <taxon>Bacillota</taxon>
        <taxon>Bacilli</taxon>
        <taxon>Bacillales</taxon>
        <taxon>Paenibacillaceae</taxon>
        <taxon>Paenibacillus</taxon>
    </lineage>
</organism>
<keyword evidence="1" id="KW-0805">Transcription regulation</keyword>
<dbReference type="InterPro" id="IPR018060">
    <property type="entry name" value="HTH_AraC"/>
</dbReference>
<feature type="transmembrane region" description="Helical" evidence="5">
    <location>
        <begin position="12"/>
        <end position="37"/>
    </location>
</feature>
<keyword evidence="5" id="KW-0812">Transmembrane</keyword>
<feature type="coiled-coil region" evidence="4">
    <location>
        <begin position="475"/>
        <end position="502"/>
    </location>
</feature>
<dbReference type="InterPro" id="IPR041522">
    <property type="entry name" value="CdaR_GGDEF"/>
</dbReference>
<keyword evidence="5" id="KW-1133">Transmembrane helix</keyword>
<reference evidence="7 8" key="1">
    <citation type="journal article" date="2014" name="Int. J. Syst. Evol. Microbiol.">
        <title>Complete genome sequence of Corynebacterium casei LMG S-19264T (=DSM 44701T), isolated from a smear-ripened cheese.</title>
        <authorList>
            <consortium name="US DOE Joint Genome Institute (JGI-PGF)"/>
            <person name="Walter F."/>
            <person name="Albersmeier A."/>
            <person name="Kalinowski J."/>
            <person name="Ruckert C."/>
        </authorList>
    </citation>
    <scope>NUCLEOTIDE SEQUENCE [LARGE SCALE GENOMIC DNA]</scope>
    <source>
        <strain evidence="7 8">CGMCC 1.15286</strain>
    </source>
</reference>
<dbReference type="Proteomes" id="UP000600247">
    <property type="component" value="Unassembled WGS sequence"/>
</dbReference>
<dbReference type="EMBL" id="BMHY01000003">
    <property type="protein sequence ID" value="GGG65182.1"/>
    <property type="molecule type" value="Genomic_DNA"/>
</dbReference>
<evidence type="ECO:0000256" key="1">
    <source>
        <dbReference type="ARBA" id="ARBA00023015"/>
    </source>
</evidence>
<evidence type="ECO:0000256" key="2">
    <source>
        <dbReference type="ARBA" id="ARBA00023125"/>
    </source>
</evidence>
<evidence type="ECO:0000313" key="7">
    <source>
        <dbReference type="EMBL" id="GGG65182.1"/>
    </source>
</evidence>
<dbReference type="PROSITE" id="PS01124">
    <property type="entry name" value="HTH_ARAC_FAMILY_2"/>
    <property type="match status" value="1"/>
</dbReference>
<protein>
    <recommendedName>
        <fullName evidence="6">HTH araC/xylS-type domain-containing protein</fullName>
    </recommendedName>
</protein>
<dbReference type="SMART" id="SM00342">
    <property type="entry name" value="HTH_ARAC"/>
    <property type="match status" value="1"/>
</dbReference>
<keyword evidence="4" id="KW-0175">Coiled coil</keyword>
<dbReference type="Gene3D" id="1.10.10.60">
    <property type="entry name" value="Homeodomain-like"/>
    <property type="match status" value="2"/>
</dbReference>
<evidence type="ECO:0000259" key="6">
    <source>
        <dbReference type="PROSITE" id="PS01124"/>
    </source>
</evidence>
<evidence type="ECO:0000313" key="8">
    <source>
        <dbReference type="Proteomes" id="UP000600247"/>
    </source>
</evidence>
<evidence type="ECO:0000256" key="5">
    <source>
        <dbReference type="SAM" id="Phobius"/>
    </source>
</evidence>
<feature type="transmembrane region" description="Helical" evidence="5">
    <location>
        <begin position="306"/>
        <end position="328"/>
    </location>
</feature>
<dbReference type="Pfam" id="PF17853">
    <property type="entry name" value="GGDEF_2"/>
    <property type="match status" value="1"/>
</dbReference>
<comment type="caution">
    <text evidence="7">The sequence shown here is derived from an EMBL/GenBank/DDBJ whole genome shotgun (WGS) entry which is preliminary data.</text>
</comment>
<dbReference type="InterPro" id="IPR009057">
    <property type="entry name" value="Homeodomain-like_sf"/>
</dbReference>
<dbReference type="PANTHER" id="PTHR43280">
    <property type="entry name" value="ARAC-FAMILY TRANSCRIPTIONAL REGULATOR"/>
    <property type="match status" value="1"/>
</dbReference>
<feature type="domain" description="HTH araC/xylS-type" evidence="6">
    <location>
        <begin position="684"/>
        <end position="783"/>
    </location>
</feature>
<keyword evidence="8" id="KW-1185">Reference proteome</keyword>
<keyword evidence="3" id="KW-0804">Transcription</keyword>
<evidence type="ECO:0000256" key="3">
    <source>
        <dbReference type="ARBA" id="ARBA00023163"/>
    </source>
</evidence>
<sequence>MLWKRFIVHRRSVMMTWLLSYLAILTVPVLISIFVYVQSQAILKSEIYRANNVLLKEVRETIDNQIQLAERLTTELTWNVRIRGYLYSNQYKTPDSLDNDLYGLHKTVQEMAIYQSLYPSFKTYYVYFRDQDLVLEPGVYRSSRLSYETVHEHQTISYPVWLNIMQSNNAGKFIKLENRDQSGSTLAYIQSFPGNRQEPPPGTAVILLDTARLMEVIQNVSEYSSGQVMLLNPDGQILLSTQQTDGPGFLPGPELAGDSGTSFTEVNGQRSEFLYIKSQNSELIYATVIPSNLFWNKTDYLRKITYLGLGISVIGGLVLALVFLYRNYSPVRSLLRMLKHSQGKTANADNEFLYIQQAISDTLNEQEKTQFKMKQQSNLLRSNMLSRLFKGRMEHQIGLDESLSAFDVHFLSDQFAVLLFHVDYERFSMHLDELPGIHDKSRLMQFIVTNIVEDMAGAAHRGYVSEIDDHIACLISLNEGETEQHKQEIRELAEQAREFLGQHFNIQSEISISRIQRSVEGIALAYREALDTMEYMMVVGQPGILMIDDIARNPESGLQYTYPIQLEQQLINVIKSGDGDKTKAMIHAIISDSMEQQLTPDLLKCLMLNLISTLVRIIAEVGSNDEVLPVNSPDWIAHIMAGESIKEMEQRLLIIVSDVCAYTADKQKQLQQSSRTRTLQQLSLEIKSYLGEHYQDPNLNIAMIGERFGLTPTYLSRLFKEQTGSGLLDTLNLLRLEQAKLLLRDSDHSIKSIAGQVGFHDINTFIRIFKKYESMTPGQYQKMI</sequence>
<dbReference type="PANTHER" id="PTHR43280:SF2">
    <property type="entry name" value="HTH-TYPE TRANSCRIPTIONAL REGULATOR EXSA"/>
    <property type="match status" value="1"/>
</dbReference>
<dbReference type="AlphaFoldDB" id="A0A917H303"/>
<gene>
    <name evidence="7" type="ORF">GCM10010918_19150</name>
</gene>
<dbReference type="RefSeq" id="WP_188888729.1">
    <property type="nucleotide sequence ID" value="NZ_BMHY01000003.1"/>
</dbReference>
<dbReference type="GO" id="GO:0003700">
    <property type="term" value="F:DNA-binding transcription factor activity"/>
    <property type="evidence" value="ECO:0007669"/>
    <property type="project" value="InterPro"/>
</dbReference>
<keyword evidence="2" id="KW-0238">DNA-binding</keyword>
<accession>A0A917H303</accession>
<keyword evidence="5" id="KW-0472">Membrane</keyword>
<evidence type="ECO:0000256" key="4">
    <source>
        <dbReference type="SAM" id="Coils"/>
    </source>
</evidence>